<dbReference type="AlphaFoldDB" id="A0A2H0V795"/>
<dbReference type="Proteomes" id="UP000229901">
    <property type="component" value="Unassembled WGS sequence"/>
</dbReference>
<accession>A0A2H0V795</accession>
<protein>
    <recommendedName>
        <fullName evidence="2">PEGA domain-containing protein</fullName>
    </recommendedName>
</protein>
<dbReference type="EMBL" id="PFAP01000013">
    <property type="protein sequence ID" value="PIR94220.1"/>
    <property type="molecule type" value="Genomic_DNA"/>
</dbReference>
<organism evidence="3 4">
    <name type="scientific">Candidatus Falkowbacteria bacterium CG10_big_fil_rev_8_21_14_0_10_39_11</name>
    <dbReference type="NCBI Taxonomy" id="1974565"/>
    <lineage>
        <taxon>Bacteria</taxon>
        <taxon>Candidatus Falkowiibacteriota</taxon>
    </lineage>
</organism>
<dbReference type="SUPFAM" id="SSF82171">
    <property type="entry name" value="DPP6 N-terminal domain-like"/>
    <property type="match status" value="1"/>
</dbReference>
<evidence type="ECO:0000313" key="4">
    <source>
        <dbReference type="Proteomes" id="UP000229901"/>
    </source>
</evidence>
<feature type="domain" description="PEGA" evidence="2">
    <location>
        <begin position="44"/>
        <end position="103"/>
    </location>
</feature>
<evidence type="ECO:0000256" key="1">
    <source>
        <dbReference type="SAM" id="Phobius"/>
    </source>
</evidence>
<dbReference type="InterPro" id="IPR013229">
    <property type="entry name" value="PEGA"/>
</dbReference>
<keyword evidence="1" id="KW-0812">Transmembrane</keyword>
<comment type="caution">
    <text evidence="3">The sequence shown here is derived from an EMBL/GenBank/DDBJ whole genome shotgun (WGS) entry which is preliminary data.</text>
</comment>
<evidence type="ECO:0000313" key="3">
    <source>
        <dbReference type="EMBL" id="PIR94220.1"/>
    </source>
</evidence>
<sequence length="451" mass="51190">MNIHIRRFIALTFILAFVIIAPILIFYTAGYRYNPKKQQLATAGTLVIQTSPRAAVVSLNGQNAYNTPIRLTDLSPQKYLINVTKDGYYPWKKTLSVNAQETTFAEDIILFKQSSPRKISNLLIDSMLVTPDHKGTALLSQSAGGVEIFYYNFGNENIEKIYSTTNTMNKLNLSWSKDGNFLLVSANAPGINSIIINRTAPSVTISVDDFIDQAKNIKFSLENDNVLFATSENKIVEATIQNKILLTNTVAEIDAAIETDFIVYNGYLYSMSKIKDNETEIFRNNLNEEADRPEPRIILPNGQYKIANVVDNHLVIEETENNKTIFVQLELNSILTSISSLSAYDYFEKQNILLTADRNEIITYDLNKYNSETTITRVSDGIDHACWYPESNYIVFTLNQQAKIIELDERDSRNQWELPIDHILDMTLDKKGENIYFIQDGTPGLFVLEIH</sequence>
<feature type="transmembrane region" description="Helical" evidence="1">
    <location>
        <begin position="7"/>
        <end position="29"/>
    </location>
</feature>
<keyword evidence="1" id="KW-0472">Membrane</keyword>
<proteinExistence type="predicted"/>
<dbReference type="Pfam" id="PF08308">
    <property type="entry name" value="PEGA"/>
    <property type="match status" value="1"/>
</dbReference>
<reference evidence="4" key="1">
    <citation type="submission" date="2017-09" db="EMBL/GenBank/DDBJ databases">
        <title>Depth-based differentiation of microbial function through sediment-hosted aquifers and enrichment of novel symbionts in the deep terrestrial subsurface.</title>
        <authorList>
            <person name="Probst A.J."/>
            <person name="Ladd B."/>
            <person name="Jarett J.K."/>
            <person name="Geller-Mcgrath D.E."/>
            <person name="Sieber C.M.K."/>
            <person name="Emerson J.B."/>
            <person name="Anantharaman K."/>
            <person name="Thomas B.C."/>
            <person name="Malmstrom R."/>
            <person name="Stieglmeier M."/>
            <person name="Klingl A."/>
            <person name="Woyke T."/>
            <person name="Ryan C.M."/>
            <person name="Banfield J.F."/>
        </authorList>
    </citation>
    <scope>NUCLEOTIDE SEQUENCE [LARGE SCALE GENOMIC DNA]</scope>
</reference>
<gene>
    <name evidence="3" type="ORF">COT97_02555</name>
</gene>
<evidence type="ECO:0000259" key="2">
    <source>
        <dbReference type="Pfam" id="PF08308"/>
    </source>
</evidence>
<keyword evidence="1" id="KW-1133">Transmembrane helix</keyword>
<name>A0A2H0V795_9BACT</name>